<keyword evidence="6" id="KW-0695">RNA-directed DNA polymerase</keyword>
<dbReference type="Proteomes" id="UP000499080">
    <property type="component" value="Unassembled WGS sequence"/>
</dbReference>
<dbReference type="InterPro" id="IPR041373">
    <property type="entry name" value="RT_RNaseH"/>
</dbReference>
<dbReference type="PANTHER" id="PTHR37984">
    <property type="entry name" value="PROTEIN CBG26694"/>
    <property type="match status" value="1"/>
</dbReference>
<dbReference type="InterPro" id="IPR021109">
    <property type="entry name" value="Peptidase_aspartic_dom_sf"/>
</dbReference>
<accession>A0A4Y2G236</accession>
<dbReference type="SUPFAM" id="SSF50630">
    <property type="entry name" value="Acid proteases"/>
    <property type="match status" value="1"/>
</dbReference>
<sequence length="497" mass="56417">MFSGKKNTPRRNPNVTCWKCNKKGQVQTDCQTRGTFSQPGKIMYGRLAGRNLSFLHKAPEEGLKVSALCGGRNGLYLEESMYSIPCLMLVDTGANVPLVRTDLAKKLKGNFIYTAPNISLKTATGENAKIRWKLDEAIQCGCRKFQHRIYVADITDPCILGLDFLQKLNFTEDLEKKEIRTEGEEIPLFSACAEHSKLCSGIPEVSRKFRYAVTVFPGKVSQKRVFVAATLVDLKREAIPVRVLNLDNKPKTVDKGAVIATCEPVEDIVSHPQEFSESLCLPSILENLEGLNEEQRTAVKQLLQEFQNLFSTSDSDVGRCNMTEHRINEGNHPPIKQYPRLLPLAKKEEAESLVKRCLKQVLITYPVLTYPRNDKEFIFDTNASNEGIGAVLSHKIGNEEFVIAYFSKSLGKPERNYCVTRKELLAIVKSIEHFHHYLYGWKFLLQTDHASLRWLLNFIETEGQIARWIQRLKEYDSEIQHRKATSHGNADALSRRP</sequence>
<evidence type="ECO:0000256" key="1">
    <source>
        <dbReference type="ARBA" id="ARBA00022679"/>
    </source>
</evidence>
<dbReference type="CDD" id="cd09274">
    <property type="entry name" value="RNase_HI_RT_Ty3"/>
    <property type="match status" value="1"/>
</dbReference>
<dbReference type="CDD" id="cd00303">
    <property type="entry name" value="retropepsin_like"/>
    <property type="match status" value="1"/>
</dbReference>
<evidence type="ECO:0000256" key="5">
    <source>
        <dbReference type="ARBA" id="ARBA00022801"/>
    </source>
</evidence>
<keyword evidence="3" id="KW-0540">Nuclease</keyword>
<protein>
    <submittedName>
        <fullName evidence="8">Retrovirus-related Pol polyprotein from transposon 297</fullName>
    </submittedName>
</protein>
<dbReference type="Gene3D" id="3.10.20.370">
    <property type="match status" value="1"/>
</dbReference>
<organism evidence="8 9">
    <name type="scientific">Araneus ventricosus</name>
    <name type="common">Orbweaver spider</name>
    <name type="synonym">Epeira ventricosa</name>
    <dbReference type="NCBI Taxonomy" id="182803"/>
    <lineage>
        <taxon>Eukaryota</taxon>
        <taxon>Metazoa</taxon>
        <taxon>Ecdysozoa</taxon>
        <taxon>Arthropoda</taxon>
        <taxon>Chelicerata</taxon>
        <taxon>Arachnida</taxon>
        <taxon>Araneae</taxon>
        <taxon>Araneomorphae</taxon>
        <taxon>Entelegynae</taxon>
        <taxon>Araneoidea</taxon>
        <taxon>Araneidae</taxon>
        <taxon>Araneus</taxon>
    </lineage>
</organism>
<comment type="caution">
    <text evidence="8">The sequence shown here is derived from an EMBL/GenBank/DDBJ whole genome shotgun (WGS) entry which is preliminary data.</text>
</comment>
<evidence type="ECO:0000313" key="8">
    <source>
        <dbReference type="EMBL" id="GBM47411.1"/>
    </source>
</evidence>
<dbReference type="InterPro" id="IPR043502">
    <property type="entry name" value="DNA/RNA_pol_sf"/>
</dbReference>
<evidence type="ECO:0000313" key="9">
    <source>
        <dbReference type="Proteomes" id="UP000499080"/>
    </source>
</evidence>
<proteinExistence type="predicted"/>
<keyword evidence="5" id="KW-0378">Hydrolase</keyword>
<keyword evidence="4" id="KW-0255">Endonuclease</keyword>
<evidence type="ECO:0000256" key="4">
    <source>
        <dbReference type="ARBA" id="ARBA00022759"/>
    </source>
</evidence>
<keyword evidence="9" id="KW-1185">Reference proteome</keyword>
<gene>
    <name evidence="8" type="primary">pol_1286</name>
    <name evidence="8" type="ORF">AVEN_82571_1</name>
</gene>
<dbReference type="SUPFAM" id="SSF56672">
    <property type="entry name" value="DNA/RNA polymerases"/>
    <property type="match status" value="1"/>
</dbReference>
<dbReference type="Pfam" id="PF17917">
    <property type="entry name" value="RT_RNaseH"/>
    <property type="match status" value="1"/>
</dbReference>
<dbReference type="InterPro" id="IPR050951">
    <property type="entry name" value="Retrovirus_Pol_polyprotein"/>
</dbReference>
<reference evidence="8 9" key="1">
    <citation type="journal article" date="2019" name="Sci. Rep.">
        <title>Orb-weaving spider Araneus ventricosus genome elucidates the spidroin gene catalogue.</title>
        <authorList>
            <person name="Kono N."/>
            <person name="Nakamura H."/>
            <person name="Ohtoshi R."/>
            <person name="Moran D.A.P."/>
            <person name="Shinohara A."/>
            <person name="Yoshida Y."/>
            <person name="Fujiwara M."/>
            <person name="Mori M."/>
            <person name="Tomita M."/>
            <person name="Arakawa K."/>
        </authorList>
    </citation>
    <scope>NUCLEOTIDE SEQUENCE [LARGE SCALE GENOMIC DNA]</scope>
</reference>
<dbReference type="GO" id="GO:0004519">
    <property type="term" value="F:endonuclease activity"/>
    <property type="evidence" value="ECO:0007669"/>
    <property type="project" value="UniProtKB-KW"/>
</dbReference>
<evidence type="ECO:0000259" key="7">
    <source>
        <dbReference type="Pfam" id="PF17917"/>
    </source>
</evidence>
<dbReference type="AlphaFoldDB" id="A0A4Y2G236"/>
<evidence type="ECO:0000256" key="6">
    <source>
        <dbReference type="ARBA" id="ARBA00022918"/>
    </source>
</evidence>
<dbReference type="FunFam" id="3.10.20.370:FF:000001">
    <property type="entry name" value="Retrovirus-related Pol polyprotein from transposon 17.6-like protein"/>
    <property type="match status" value="1"/>
</dbReference>
<feature type="domain" description="Reverse transcriptase RNase H-like" evidence="7">
    <location>
        <begin position="374"/>
        <end position="475"/>
    </location>
</feature>
<keyword evidence="2" id="KW-0548">Nucleotidyltransferase</keyword>
<dbReference type="Gene3D" id="2.40.70.10">
    <property type="entry name" value="Acid Proteases"/>
    <property type="match status" value="1"/>
</dbReference>
<dbReference type="EMBL" id="BGPR01097964">
    <property type="protein sequence ID" value="GBM47411.1"/>
    <property type="molecule type" value="Genomic_DNA"/>
</dbReference>
<keyword evidence="1" id="KW-0808">Transferase</keyword>
<dbReference type="GO" id="GO:0016787">
    <property type="term" value="F:hydrolase activity"/>
    <property type="evidence" value="ECO:0007669"/>
    <property type="project" value="UniProtKB-KW"/>
</dbReference>
<dbReference type="Pfam" id="PF13975">
    <property type="entry name" value="gag-asp_proteas"/>
    <property type="match status" value="1"/>
</dbReference>
<dbReference type="PANTHER" id="PTHR37984:SF5">
    <property type="entry name" value="PROTEIN NYNRIN-LIKE"/>
    <property type="match status" value="1"/>
</dbReference>
<name>A0A4Y2G236_ARAVE</name>
<evidence type="ECO:0000256" key="2">
    <source>
        <dbReference type="ARBA" id="ARBA00022695"/>
    </source>
</evidence>
<dbReference type="GO" id="GO:0003964">
    <property type="term" value="F:RNA-directed DNA polymerase activity"/>
    <property type="evidence" value="ECO:0007669"/>
    <property type="project" value="UniProtKB-KW"/>
</dbReference>
<evidence type="ECO:0000256" key="3">
    <source>
        <dbReference type="ARBA" id="ARBA00022722"/>
    </source>
</evidence>